<feature type="transmembrane region" description="Helical" evidence="2">
    <location>
        <begin position="82"/>
        <end position="99"/>
    </location>
</feature>
<dbReference type="InterPro" id="IPR031606">
    <property type="entry name" value="Kch1/2"/>
</dbReference>
<sequence>MFCSKANFKIEEVVPKHKFDDVYLEDFKQHDLKTKIKNVFVFVTVVWIIVIHVADVWIATLLIFDSKVASTQPKVSLNVSKLIYGGCLATSHLLLTLDWKKSKAIIDSNDIGYAFTNPIAFRYHSLKSYLHHCFFCNISKKNALVDDVTFFVFSALKGWRRLILFEAPRQIVNAITLFSIANSNVSFGNNITERLSIALMTMTFLNFFTRASFLAVAFMLYMLLKLRINENLREYFYHKVDQKIDELLEGQHHKRELKQQKISQVVKENNISRLREALKEDHSIIHPMMSKKPSSYIDEDDSDVKEYAPPAINITFSEGDGALESRSPPINFGRLSNSSSPQSQPFPVRTSTSSKMKKPNSSSPYYSPYPLNPTPRTSYSSVDRTPTFNTFPLPLPPPPLPSGSSYDPNLDTFPPHVMYPERSHNSSLSSPPSQINSSGPLYDYNIDEDTYVDRW</sequence>
<feature type="region of interest" description="Disordered" evidence="1">
    <location>
        <begin position="315"/>
        <end position="443"/>
    </location>
</feature>
<dbReference type="OrthoDB" id="2128042at2759"/>
<evidence type="ECO:0000313" key="4">
    <source>
        <dbReference type="Proteomes" id="UP000789570"/>
    </source>
</evidence>
<reference evidence="3" key="1">
    <citation type="submission" date="2021-06" db="EMBL/GenBank/DDBJ databases">
        <authorList>
            <person name="Kallberg Y."/>
            <person name="Tangrot J."/>
            <person name="Rosling A."/>
        </authorList>
    </citation>
    <scope>NUCLEOTIDE SEQUENCE</scope>
    <source>
        <strain evidence="3">UK204</strain>
    </source>
</reference>
<gene>
    <name evidence="3" type="ORF">FCALED_LOCUS5457</name>
</gene>
<dbReference type="GO" id="GO:0015079">
    <property type="term" value="F:potassium ion transmembrane transporter activity"/>
    <property type="evidence" value="ECO:0007669"/>
    <property type="project" value="InterPro"/>
</dbReference>
<dbReference type="EMBL" id="CAJVPQ010001183">
    <property type="protein sequence ID" value="CAG8537068.1"/>
    <property type="molecule type" value="Genomic_DNA"/>
</dbReference>
<proteinExistence type="predicted"/>
<dbReference type="Proteomes" id="UP000789570">
    <property type="component" value="Unassembled WGS sequence"/>
</dbReference>
<keyword evidence="2" id="KW-0812">Transmembrane</keyword>
<dbReference type="Pfam" id="PF16944">
    <property type="entry name" value="KCH"/>
    <property type="match status" value="1"/>
</dbReference>
<evidence type="ECO:0000313" key="3">
    <source>
        <dbReference type="EMBL" id="CAG8537068.1"/>
    </source>
</evidence>
<accession>A0A9N9AR31</accession>
<keyword evidence="2" id="KW-0472">Membrane</keyword>
<evidence type="ECO:0000256" key="1">
    <source>
        <dbReference type="SAM" id="MobiDB-lite"/>
    </source>
</evidence>
<feature type="compositionally biased region" description="Low complexity" evidence="1">
    <location>
        <begin position="336"/>
        <end position="369"/>
    </location>
</feature>
<protein>
    <submittedName>
        <fullName evidence="3">13321_t:CDS:1</fullName>
    </submittedName>
</protein>
<dbReference type="AlphaFoldDB" id="A0A9N9AR31"/>
<dbReference type="PANTHER" id="PTHR36424">
    <property type="entry name" value="PHEROMONE-REGULATED MEMBRANE PROTEIN 6"/>
    <property type="match status" value="1"/>
</dbReference>
<dbReference type="PANTHER" id="PTHR36424:SF1">
    <property type="entry name" value="LOW AFFINITY K(+) TRANSPORTER 1-RELATED"/>
    <property type="match status" value="1"/>
</dbReference>
<dbReference type="GO" id="GO:0005886">
    <property type="term" value="C:plasma membrane"/>
    <property type="evidence" value="ECO:0007669"/>
    <property type="project" value="InterPro"/>
</dbReference>
<organism evidence="3 4">
    <name type="scientific">Funneliformis caledonium</name>
    <dbReference type="NCBI Taxonomy" id="1117310"/>
    <lineage>
        <taxon>Eukaryota</taxon>
        <taxon>Fungi</taxon>
        <taxon>Fungi incertae sedis</taxon>
        <taxon>Mucoromycota</taxon>
        <taxon>Glomeromycotina</taxon>
        <taxon>Glomeromycetes</taxon>
        <taxon>Glomerales</taxon>
        <taxon>Glomeraceae</taxon>
        <taxon>Funneliformis</taxon>
    </lineage>
</organism>
<name>A0A9N9AR31_9GLOM</name>
<keyword evidence="2" id="KW-1133">Transmembrane helix</keyword>
<comment type="caution">
    <text evidence="3">The sequence shown here is derived from an EMBL/GenBank/DDBJ whole genome shotgun (WGS) entry which is preliminary data.</text>
</comment>
<feature type="compositionally biased region" description="Low complexity" evidence="1">
    <location>
        <begin position="425"/>
        <end position="438"/>
    </location>
</feature>
<feature type="transmembrane region" description="Helical" evidence="2">
    <location>
        <begin position="204"/>
        <end position="224"/>
    </location>
</feature>
<keyword evidence="4" id="KW-1185">Reference proteome</keyword>
<feature type="compositionally biased region" description="Polar residues" evidence="1">
    <location>
        <begin position="376"/>
        <end position="390"/>
    </location>
</feature>
<feature type="transmembrane region" description="Helical" evidence="2">
    <location>
        <begin position="39"/>
        <end position="62"/>
    </location>
</feature>
<evidence type="ECO:0000256" key="2">
    <source>
        <dbReference type="SAM" id="Phobius"/>
    </source>
</evidence>